<keyword evidence="5 8" id="KW-1133">Transmembrane helix</keyword>
<feature type="transmembrane region" description="Helical" evidence="8">
    <location>
        <begin position="185"/>
        <end position="206"/>
    </location>
</feature>
<dbReference type="Proteomes" id="UP000291832">
    <property type="component" value="Unassembled WGS sequence"/>
</dbReference>
<keyword evidence="11" id="KW-1185">Reference proteome</keyword>
<keyword evidence="3" id="KW-1003">Cell membrane</keyword>
<feature type="compositionally biased region" description="Gly residues" evidence="7">
    <location>
        <begin position="262"/>
        <end position="273"/>
    </location>
</feature>
<comment type="subcellular location">
    <subcellularLocation>
        <location evidence="1">Cell membrane</location>
        <topology evidence="1">Multi-pass membrane protein</topology>
    </subcellularLocation>
</comment>
<dbReference type="Pfam" id="PF03458">
    <property type="entry name" value="Gly_transporter"/>
    <property type="match status" value="2"/>
</dbReference>
<feature type="transmembrane region" description="Helical" evidence="8">
    <location>
        <begin position="42"/>
        <end position="63"/>
    </location>
</feature>
<comment type="caution">
    <text evidence="10">The sequence shown here is derived from an EMBL/GenBank/DDBJ whole genome shotgun (WGS) entry which is preliminary data.</text>
</comment>
<dbReference type="InterPro" id="IPR005115">
    <property type="entry name" value="Gly_transporter"/>
</dbReference>
<evidence type="ECO:0000256" key="6">
    <source>
        <dbReference type="ARBA" id="ARBA00023136"/>
    </source>
</evidence>
<feature type="region of interest" description="Disordered" evidence="7">
    <location>
        <begin position="248"/>
        <end position="321"/>
    </location>
</feature>
<feature type="domain" description="Glycine transporter" evidence="9">
    <location>
        <begin position="103"/>
        <end position="176"/>
    </location>
</feature>
<gene>
    <name evidence="10" type="ORF">EV139_2683</name>
</gene>
<dbReference type="PANTHER" id="PTHR30506">
    <property type="entry name" value="INNER MEMBRANE PROTEIN"/>
    <property type="match status" value="1"/>
</dbReference>
<feature type="compositionally biased region" description="Basic and acidic residues" evidence="7">
    <location>
        <begin position="292"/>
        <end position="321"/>
    </location>
</feature>
<evidence type="ECO:0000313" key="11">
    <source>
        <dbReference type="Proteomes" id="UP000291832"/>
    </source>
</evidence>
<evidence type="ECO:0000256" key="2">
    <source>
        <dbReference type="ARBA" id="ARBA00008193"/>
    </source>
</evidence>
<feature type="transmembrane region" description="Helical" evidence="8">
    <location>
        <begin position="127"/>
        <end position="147"/>
    </location>
</feature>
<protein>
    <submittedName>
        <fullName evidence="10">Putative membrane protein YeiH</fullName>
    </submittedName>
</protein>
<evidence type="ECO:0000256" key="1">
    <source>
        <dbReference type="ARBA" id="ARBA00004651"/>
    </source>
</evidence>
<dbReference type="GO" id="GO:0005886">
    <property type="term" value="C:plasma membrane"/>
    <property type="evidence" value="ECO:0007669"/>
    <property type="project" value="UniProtKB-SubCell"/>
</dbReference>
<evidence type="ECO:0000256" key="3">
    <source>
        <dbReference type="ARBA" id="ARBA00022475"/>
    </source>
</evidence>
<evidence type="ECO:0000256" key="5">
    <source>
        <dbReference type="ARBA" id="ARBA00022989"/>
    </source>
</evidence>
<feature type="transmembrane region" description="Helical" evidence="8">
    <location>
        <begin position="159"/>
        <end position="179"/>
    </location>
</feature>
<dbReference type="PANTHER" id="PTHR30506:SF3">
    <property type="entry name" value="UPF0126 INNER MEMBRANE PROTEIN YADS-RELATED"/>
    <property type="match status" value="1"/>
</dbReference>
<dbReference type="RefSeq" id="WP_420029127.1">
    <property type="nucleotide sequence ID" value="NZ_QYAG01000003.1"/>
</dbReference>
<feature type="transmembrane region" description="Helical" evidence="8">
    <location>
        <begin position="75"/>
        <end position="94"/>
    </location>
</feature>
<sequence>MGKNGEVLAGTFQTPLPIDLIAVGVGSLQGAMFAAGFKRIDLLGVAIIGIASGIGGGFLRDILLGVTPAAFSENLYLVVATGAAFIGMLLSRLLQKVDPVITVLDALSIGMFGAIGTTKALSMGMPVVPALFIGTVSAVGGGVLRDVMLNIPIALMHVGSLYAVASLVGVSALVALLALGVPVVVASVVCVVVTAVLRLLAVRFGWSLPEQRALSRIRLRRQRQVEQVIEEALHTGAITLPIDLSTLADLGEDEDPDPEPGSAGGASSAGGAGSTNSTGAAPRSTPGATPDVRPDPLWDMRPGPNEDPRPLRDRTGDSPEH</sequence>
<feature type="transmembrane region" description="Helical" evidence="8">
    <location>
        <begin position="16"/>
        <end position="35"/>
    </location>
</feature>
<dbReference type="EMBL" id="SHKI01000007">
    <property type="protein sequence ID" value="RZT60940.1"/>
    <property type="molecule type" value="Genomic_DNA"/>
</dbReference>
<reference evidence="10 11" key="1">
    <citation type="journal article" date="2015" name="Stand. Genomic Sci.">
        <title>Genomic Encyclopedia of Bacterial and Archaeal Type Strains, Phase III: the genomes of soil and plant-associated and newly described type strains.</title>
        <authorList>
            <person name="Whitman W.B."/>
            <person name="Woyke T."/>
            <person name="Klenk H.P."/>
            <person name="Zhou Y."/>
            <person name="Lilburn T.G."/>
            <person name="Beck B.J."/>
            <person name="De Vos P."/>
            <person name="Vandamme P."/>
            <person name="Eisen J.A."/>
            <person name="Garrity G."/>
            <person name="Hugenholtz P."/>
            <person name="Kyrpides N.C."/>
        </authorList>
    </citation>
    <scope>NUCLEOTIDE SEQUENCE [LARGE SCALE GENOMIC DNA]</scope>
    <source>
        <strain evidence="10 11">RF6</strain>
    </source>
</reference>
<evidence type="ECO:0000256" key="4">
    <source>
        <dbReference type="ARBA" id="ARBA00022692"/>
    </source>
</evidence>
<evidence type="ECO:0000313" key="10">
    <source>
        <dbReference type="EMBL" id="RZT60940.1"/>
    </source>
</evidence>
<keyword evidence="4 8" id="KW-0812">Transmembrane</keyword>
<accession>A0A4Q7TMF9</accession>
<comment type="similarity">
    <text evidence="2">Belongs to the UPF0126 family.</text>
</comment>
<evidence type="ECO:0000256" key="8">
    <source>
        <dbReference type="SAM" id="Phobius"/>
    </source>
</evidence>
<keyword evidence="6 8" id="KW-0472">Membrane</keyword>
<name>A0A4Q7TMF9_9MICO</name>
<evidence type="ECO:0000259" key="9">
    <source>
        <dbReference type="Pfam" id="PF03458"/>
    </source>
</evidence>
<dbReference type="AlphaFoldDB" id="A0A4Q7TMF9"/>
<evidence type="ECO:0000256" key="7">
    <source>
        <dbReference type="SAM" id="MobiDB-lite"/>
    </source>
</evidence>
<feature type="transmembrane region" description="Helical" evidence="8">
    <location>
        <begin position="101"/>
        <end position="121"/>
    </location>
</feature>
<organism evidence="10 11">
    <name type="scientific">Leucobacter luti</name>
    <dbReference type="NCBI Taxonomy" id="340320"/>
    <lineage>
        <taxon>Bacteria</taxon>
        <taxon>Bacillati</taxon>
        <taxon>Actinomycetota</taxon>
        <taxon>Actinomycetes</taxon>
        <taxon>Micrococcales</taxon>
        <taxon>Microbacteriaceae</taxon>
        <taxon>Leucobacter</taxon>
    </lineage>
</organism>
<feature type="domain" description="Glycine transporter" evidence="9">
    <location>
        <begin position="18"/>
        <end position="91"/>
    </location>
</feature>
<proteinExistence type="inferred from homology"/>